<dbReference type="GO" id="GO:0016788">
    <property type="term" value="F:hydrolase activity, acting on ester bonds"/>
    <property type="evidence" value="ECO:0007669"/>
    <property type="project" value="UniProtKB-ARBA"/>
</dbReference>
<accession>A0A845SAR3</accession>
<dbReference type="SUPFAM" id="SSF52266">
    <property type="entry name" value="SGNH hydrolase"/>
    <property type="match status" value="1"/>
</dbReference>
<dbReference type="Proteomes" id="UP000572953">
    <property type="component" value="Unassembled WGS sequence"/>
</dbReference>
<comment type="caution">
    <text evidence="1">The sequence shown here is derived from an EMBL/GenBank/DDBJ whole genome shotgun (WGS) entry which is preliminary data.</text>
</comment>
<dbReference type="AlphaFoldDB" id="A0A845SAR3"/>
<feature type="non-terminal residue" evidence="1">
    <location>
        <position position="1"/>
    </location>
</feature>
<sequence length="222" mass="26711">CFMGTDLDVLVCNNFILYKNDLKVRDKKIGKRIENTLKIWFPMFDYLTFNLTNNNRYRTTDSIFTRINIYTDIKQTNDKKLKEIYSKMNLRSAWTYSKTNQIKGYDLPIDVAINEQIKTMNQLYELLKKNNIKLSIVVYPWPQTILYDKRENLMKTTWENFCKDKCANFINTFPLFMNDDDDDDEKSKKNLIIKKYYQLGDIHFNPEGHKLIADYFIKNFKF</sequence>
<proteinExistence type="predicted"/>
<gene>
    <name evidence="1" type="ORF">EBV78_02385</name>
</gene>
<organism evidence="1 2">
    <name type="scientific">Candidatus Fonsibacter lacus</name>
    <dbReference type="NCBI Taxonomy" id="2576439"/>
    <lineage>
        <taxon>Bacteria</taxon>
        <taxon>Pseudomonadati</taxon>
        <taxon>Pseudomonadota</taxon>
        <taxon>Alphaproteobacteria</taxon>
        <taxon>Candidatus Pelagibacterales</taxon>
        <taxon>Candidatus Pelagibacterales incertae sedis</taxon>
        <taxon>Candidatus Fonsibacter</taxon>
    </lineage>
</organism>
<dbReference type="EMBL" id="RGGN01000067">
    <property type="protein sequence ID" value="NCU62928.1"/>
    <property type="molecule type" value="Genomic_DNA"/>
</dbReference>
<dbReference type="InterPro" id="IPR036514">
    <property type="entry name" value="SGNH_hydro_sf"/>
</dbReference>
<reference evidence="1 2" key="1">
    <citation type="submission" date="2018-10" db="EMBL/GenBank/DDBJ databases">
        <title>Iterative Subtractive Binning of Freshwater Chronoseries Metagenomes Recovers Nearly Complete Genomes from over Four Hundred Novel Species.</title>
        <authorList>
            <person name="Rodriguez-R L.M."/>
            <person name="Tsementzi D."/>
            <person name="Luo C."/>
            <person name="Konstantinidis K.T."/>
        </authorList>
    </citation>
    <scope>NUCLEOTIDE SEQUENCE [LARGE SCALE GENOMIC DNA]</scope>
    <source>
        <strain evidence="1">WB7_2B_003</strain>
    </source>
</reference>
<dbReference type="Gene3D" id="3.40.50.1110">
    <property type="entry name" value="SGNH hydrolase"/>
    <property type="match status" value="1"/>
</dbReference>
<protein>
    <submittedName>
        <fullName evidence="1">Uncharacterized protein</fullName>
    </submittedName>
</protein>
<evidence type="ECO:0000313" key="2">
    <source>
        <dbReference type="Proteomes" id="UP000572953"/>
    </source>
</evidence>
<evidence type="ECO:0000313" key="1">
    <source>
        <dbReference type="EMBL" id="NCU62928.1"/>
    </source>
</evidence>
<name>A0A845SAR3_9PROT</name>